<name>A0A388TLK4_9BACT</name>
<protein>
    <submittedName>
        <fullName evidence="1">Uncharacterized protein</fullName>
    </submittedName>
</protein>
<evidence type="ECO:0000313" key="1">
    <source>
        <dbReference type="EMBL" id="GBR77554.1"/>
    </source>
</evidence>
<dbReference type="Proteomes" id="UP000282196">
    <property type="component" value="Unassembled WGS sequence"/>
</dbReference>
<gene>
    <name evidence="1" type="ORF">RDn1_213</name>
</gene>
<organism evidence="1 2">
    <name type="scientific">Candidatus Termititenax dinenymphae</name>
    <dbReference type="NCBI Taxonomy" id="2218523"/>
    <lineage>
        <taxon>Bacteria</taxon>
        <taxon>Bacillati</taxon>
        <taxon>Candidatus Margulisiibacteriota</taxon>
        <taxon>Candidatus Termititenacia</taxon>
        <taxon>Candidatus Termititenacales</taxon>
        <taxon>Candidatus Termititenacaceae</taxon>
        <taxon>Candidatus Termititenax</taxon>
    </lineage>
</organism>
<keyword evidence="2" id="KW-1185">Reference proteome</keyword>
<dbReference type="EMBL" id="BGZP01000004">
    <property type="protein sequence ID" value="GBR77554.1"/>
    <property type="molecule type" value="Genomic_DNA"/>
</dbReference>
<reference evidence="1 2" key="1">
    <citation type="journal article" date="2019" name="ISME J.">
        <title>Genome analyses of uncultured TG2/ZB3 bacteria in 'Margulisbacteria' specifically attached to ectosymbiotic spirochetes of protists in the termite gut.</title>
        <authorList>
            <person name="Utami Y.D."/>
            <person name="Kuwahara H."/>
            <person name="Igai K."/>
            <person name="Murakami T."/>
            <person name="Sugaya K."/>
            <person name="Morikawa T."/>
            <person name="Nagura Y."/>
            <person name="Yuki M."/>
            <person name="Deevong P."/>
            <person name="Inoue T."/>
            <person name="Kihara K."/>
            <person name="Lo N."/>
            <person name="Yamada A."/>
            <person name="Ohkuma M."/>
            <person name="Hongoh Y."/>
        </authorList>
    </citation>
    <scope>NUCLEOTIDE SEQUENCE [LARGE SCALE GENOMIC DNA]</scope>
    <source>
        <strain evidence="1">RsDinE6-01</strain>
    </source>
</reference>
<dbReference type="AlphaFoldDB" id="A0A388TLK4"/>
<accession>A0A388TLK4</accession>
<proteinExistence type="predicted"/>
<evidence type="ECO:0000313" key="2">
    <source>
        <dbReference type="Proteomes" id="UP000282196"/>
    </source>
</evidence>
<sequence length="95" mass="11096">MKTIKDNKLVNLERHVREIIASEEIKSGYIFDTHTIILLLLQKYHDEYLNSRTARTTKAYHSRISKIVDTLATRIGTAYSKNVTDHFSKNACWKK</sequence>
<comment type="caution">
    <text evidence="1">The sequence shown here is derived from an EMBL/GenBank/DDBJ whole genome shotgun (WGS) entry which is preliminary data.</text>
</comment>